<protein>
    <submittedName>
        <fullName evidence="3">Uncharacterized protein</fullName>
    </submittedName>
</protein>
<evidence type="ECO:0000256" key="2">
    <source>
        <dbReference type="SAM" id="Phobius"/>
    </source>
</evidence>
<feature type="compositionally biased region" description="Polar residues" evidence="1">
    <location>
        <begin position="20"/>
        <end position="38"/>
    </location>
</feature>
<evidence type="ECO:0000313" key="3">
    <source>
        <dbReference type="EMBL" id="KIJ12400.1"/>
    </source>
</evidence>
<reference evidence="3 4" key="1">
    <citation type="submission" date="2014-06" db="EMBL/GenBank/DDBJ databases">
        <authorList>
            <consortium name="DOE Joint Genome Institute"/>
            <person name="Kuo A."/>
            <person name="Kohler A."/>
            <person name="Nagy L.G."/>
            <person name="Floudas D."/>
            <person name="Copeland A."/>
            <person name="Barry K.W."/>
            <person name="Cichocki N."/>
            <person name="Veneault-Fourrey C."/>
            <person name="LaButti K."/>
            <person name="Lindquist E.A."/>
            <person name="Lipzen A."/>
            <person name="Lundell T."/>
            <person name="Morin E."/>
            <person name="Murat C."/>
            <person name="Sun H."/>
            <person name="Tunlid A."/>
            <person name="Henrissat B."/>
            <person name="Grigoriev I.V."/>
            <person name="Hibbett D.S."/>
            <person name="Martin F."/>
            <person name="Nordberg H.P."/>
            <person name="Cantor M.N."/>
            <person name="Hua S.X."/>
        </authorList>
    </citation>
    <scope>NUCLEOTIDE SEQUENCE [LARGE SCALE GENOMIC DNA]</scope>
    <source>
        <strain evidence="3 4">ATCC 200175</strain>
    </source>
</reference>
<reference evidence="4" key="2">
    <citation type="submission" date="2015-01" db="EMBL/GenBank/DDBJ databases">
        <title>Evolutionary Origins and Diversification of the Mycorrhizal Mutualists.</title>
        <authorList>
            <consortium name="DOE Joint Genome Institute"/>
            <consortium name="Mycorrhizal Genomics Consortium"/>
            <person name="Kohler A."/>
            <person name="Kuo A."/>
            <person name="Nagy L.G."/>
            <person name="Floudas D."/>
            <person name="Copeland A."/>
            <person name="Barry K.W."/>
            <person name="Cichocki N."/>
            <person name="Veneault-Fourrey C."/>
            <person name="LaButti K."/>
            <person name="Lindquist E.A."/>
            <person name="Lipzen A."/>
            <person name="Lundell T."/>
            <person name="Morin E."/>
            <person name="Murat C."/>
            <person name="Riley R."/>
            <person name="Ohm R."/>
            <person name="Sun H."/>
            <person name="Tunlid A."/>
            <person name="Henrissat B."/>
            <person name="Grigoriev I.V."/>
            <person name="Hibbett D.S."/>
            <person name="Martin F."/>
        </authorList>
    </citation>
    <scope>NUCLEOTIDE SEQUENCE [LARGE SCALE GENOMIC DNA]</scope>
    <source>
        <strain evidence="4">ATCC 200175</strain>
    </source>
</reference>
<evidence type="ECO:0000256" key="1">
    <source>
        <dbReference type="SAM" id="MobiDB-lite"/>
    </source>
</evidence>
<keyword evidence="2" id="KW-0812">Transmembrane</keyword>
<accession>A0A0C9T9U6</accession>
<dbReference type="EMBL" id="KN819364">
    <property type="protein sequence ID" value="KIJ12400.1"/>
    <property type="molecule type" value="Genomic_DNA"/>
</dbReference>
<sequence>MTAPLATSKAQPARYHPTIASHTRNASETLSTSSNATLPTSAPPAKLYEVASGILPNTIAESARFTSSPPAFDTITHALITVPTGIGTSIASSSAQFNNDYSSSSAPPSNKYVVIVVGSVLGGIAFISILALAFICYRRGRSTRGRCHVNPNLKKRHLSVTPVHPTGSGEEGRMVITPFPHTGSGVIIIGPGGPADAGAGEEEICELEWRVSPHRFGEDRQSEYWVCDSASASNNHQIDSHTRPTTPTPPVLHWSVQMTPEWSAMVLEDILVQAGSRHPHSGRCYSCEADAHGD</sequence>
<keyword evidence="2" id="KW-0472">Membrane</keyword>
<keyword evidence="4" id="KW-1185">Reference proteome</keyword>
<dbReference type="HOGENOM" id="CLU_1152083_0_0_1"/>
<proteinExistence type="predicted"/>
<dbReference type="Proteomes" id="UP000053647">
    <property type="component" value="Unassembled WGS sequence"/>
</dbReference>
<feature type="region of interest" description="Disordered" evidence="1">
    <location>
        <begin position="1"/>
        <end position="38"/>
    </location>
</feature>
<gene>
    <name evidence="3" type="ORF">PAXINDRAFT_14726</name>
</gene>
<organism evidence="3 4">
    <name type="scientific">Paxillus involutus ATCC 200175</name>
    <dbReference type="NCBI Taxonomy" id="664439"/>
    <lineage>
        <taxon>Eukaryota</taxon>
        <taxon>Fungi</taxon>
        <taxon>Dikarya</taxon>
        <taxon>Basidiomycota</taxon>
        <taxon>Agaricomycotina</taxon>
        <taxon>Agaricomycetes</taxon>
        <taxon>Agaricomycetidae</taxon>
        <taxon>Boletales</taxon>
        <taxon>Paxilineae</taxon>
        <taxon>Paxillaceae</taxon>
        <taxon>Paxillus</taxon>
    </lineage>
</organism>
<dbReference type="AlphaFoldDB" id="A0A0C9T9U6"/>
<feature type="transmembrane region" description="Helical" evidence="2">
    <location>
        <begin position="112"/>
        <end position="137"/>
    </location>
</feature>
<name>A0A0C9T9U6_PAXIN</name>
<evidence type="ECO:0000313" key="4">
    <source>
        <dbReference type="Proteomes" id="UP000053647"/>
    </source>
</evidence>
<dbReference type="OrthoDB" id="10571107at2759"/>
<keyword evidence="2" id="KW-1133">Transmembrane helix</keyword>